<dbReference type="GO" id="GO:0000793">
    <property type="term" value="C:condensed chromosome"/>
    <property type="evidence" value="ECO:0007669"/>
    <property type="project" value="TreeGrafter"/>
</dbReference>
<dbReference type="Gene3D" id="3.30.420.10">
    <property type="entry name" value="Ribonuclease H-like superfamily/Ribonuclease H"/>
    <property type="match status" value="2"/>
</dbReference>
<dbReference type="InterPro" id="IPR036397">
    <property type="entry name" value="RNaseH_sf"/>
</dbReference>
<dbReference type="GO" id="GO:0003697">
    <property type="term" value="F:single-stranded DNA binding"/>
    <property type="evidence" value="ECO:0007669"/>
    <property type="project" value="TreeGrafter"/>
</dbReference>
<dbReference type="GO" id="GO:0044547">
    <property type="term" value="F:DNA topoisomerase binding"/>
    <property type="evidence" value="ECO:0007669"/>
    <property type="project" value="TreeGrafter"/>
</dbReference>
<dbReference type="GO" id="GO:0031297">
    <property type="term" value="P:replication fork processing"/>
    <property type="evidence" value="ECO:0007669"/>
    <property type="project" value="TreeGrafter"/>
</dbReference>
<protein>
    <submittedName>
        <fullName evidence="1">Histone-lysine N-methyltransferase SETMAR-like</fullName>
    </submittedName>
</protein>
<name>A0A8X6W2G4_TRICX</name>
<dbReference type="GO" id="GO:0044774">
    <property type="term" value="P:mitotic DNA integrity checkpoint signaling"/>
    <property type="evidence" value="ECO:0007669"/>
    <property type="project" value="TreeGrafter"/>
</dbReference>
<evidence type="ECO:0000313" key="2">
    <source>
        <dbReference type="Proteomes" id="UP000887159"/>
    </source>
</evidence>
<dbReference type="GO" id="GO:0000014">
    <property type="term" value="F:single-stranded DNA endodeoxyribonuclease activity"/>
    <property type="evidence" value="ECO:0007669"/>
    <property type="project" value="TreeGrafter"/>
</dbReference>
<accession>A0A8X6W2G4</accession>
<evidence type="ECO:0000313" key="1">
    <source>
        <dbReference type="EMBL" id="GFY26832.1"/>
    </source>
</evidence>
<dbReference type="GO" id="GO:0000729">
    <property type="term" value="P:DNA double-strand break processing"/>
    <property type="evidence" value="ECO:0007669"/>
    <property type="project" value="TreeGrafter"/>
</dbReference>
<dbReference type="GO" id="GO:0005634">
    <property type="term" value="C:nucleus"/>
    <property type="evidence" value="ECO:0007669"/>
    <property type="project" value="TreeGrafter"/>
</dbReference>
<reference evidence="1" key="1">
    <citation type="submission" date="2020-08" db="EMBL/GenBank/DDBJ databases">
        <title>Multicomponent nature underlies the extraordinary mechanical properties of spider dragline silk.</title>
        <authorList>
            <person name="Kono N."/>
            <person name="Nakamura H."/>
            <person name="Mori M."/>
            <person name="Yoshida Y."/>
            <person name="Ohtoshi R."/>
            <person name="Malay A.D."/>
            <person name="Moran D.A.P."/>
            <person name="Tomita M."/>
            <person name="Numata K."/>
            <person name="Arakawa K."/>
        </authorList>
    </citation>
    <scope>NUCLEOTIDE SEQUENCE</scope>
</reference>
<dbReference type="GO" id="GO:0003690">
    <property type="term" value="F:double-stranded DNA binding"/>
    <property type="evidence" value="ECO:0007669"/>
    <property type="project" value="TreeGrafter"/>
</dbReference>
<gene>
    <name evidence="1" type="primary">LOC108102191</name>
    <name evidence="1" type="ORF">TNCV_4375781</name>
</gene>
<dbReference type="Proteomes" id="UP000887159">
    <property type="component" value="Unassembled WGS sequence"/>
</dbReference>
<dbReference type="GO" id="GO:0046975">
    <property type="term" value="F:histone H3K36 methyltransferase activity"/>
    <property type="evidence" value="ECO:0007669"/>
    <property type="project" value="TreeGrafter"/>
</dbReference>
<dbReference type="PANTHER" id="PTHR46060">
    <property type="entry name" value="MARINER MOS1 TRANSPOSASE-LIKE PROTEIN"/>
    <property type="match status" value="1"/>
</dbReference>
<sequence length="354" mass="40290">MKQQVNAQDTDTPLGVESDHAHEFGKKGIGLLRSGILLLDAIARPHLKTAMQNHIAILGWEPLHHPPYSPDLAPSTFHLPEGFLEAMQKSNKPLNVFSAVGSLVVRASDSRPEGLGSMPDATKHSPSLHGVEIEVVSPSIVPSRNFVELNRTVTCMVLKANDRRTSCPCHDEFRGPRSDCVRQFRRFRLGILDVIDAPRKGRPVVENVDKITEISKVAQHVSSRSIVQELKMYYKTVLNHLRKVGFKNKPDWLPYGQTLNPDLYCQQLNHLKLAIDQKWLELTKKRGVVFHQDSVRSRMSLVTRQNIWELGWEVLMHPSYSLDWHQAITAFFFHCNASLVIRNWDQEKIVKINL</sequence>
<keyword evidence="2" id="KW-1185">Reference proteome</keyword>
<dbReference type="EMBL" id="BMAU01021377">
    <property type="protein sequence ID" value="GFY26832.1"/>
    <property type="molecule type" value="Genomic_DNA"/>
</dbReference>
<dbReference type="GO" id="GO:0042800">
    <property type="term" value="F:histone H3K4 methyltransferase activity"/>
    <property type="evidence" value="ECO:0007669"/>
    <property type="project" value="TreeGrafter"/>
</dbReference>
<organism evidence="1 2">
    <name type="scientific">Trichonephila clavipes</name>
    <name type="common">Golden silk orbweaver</name>
    <name type="synonym">Nephila clavipes</name>
    <dbReference type="NCBI Taxonomy" id="2585209"/>
    <lineage>
        <taxon>Eukaryota</taxon>
        <taxon>Metazoa</taxon>
        <taxon>Ecdysozoa</taxon>
        <taxon>Arthropoda</taxon>
        <taxon>Chelicerata</taxon>
        <taxon>Arachnida</taxon>
        <taxon>Araneae</taxon>
        <taxon>Araneomorphae</taxon>
        <taxon>Entelegynae</taxon>
        <taxon>Araneoidea</taxon>
        <taxon>Nephilidae</taxon>
        <taxon>Trichonephila</taxon>
    </lineage>
</organism>
<comment type="caution">
    <text evidence="1">The sequence shown here is derived from an EMBL/GenBank/DDBJ whole genome shotgun (WGS) entry which is preliminary data.</text>
</comment>
<proteinExistence type="predicted"/>
<dbReference type="GO" id="GO:0035861">
    <property type="term" value="C:site of double-strand break"/>
    <property type="evidence" value="ECO:0007669"/>
    <property type="project" value="TreeGrafter"/>
</dbReference>
<dbReference type="GO" id="GO:0015074">
    <property type="term" value="P:DNA integration"/>
    <property type="evidence" value="ECO:0007669"/>
    <property type="project" value="TreeGrafter"/>
</dbReference>
<dbReference type="AlphaFoldDB" id="A0A8X6W2G4"/>
<dbReference type="GO" id="GO:0006303">
    <property type="term" value="P:double-strand break repair via nonhomologous end joining"/>
    <property type="evidence" value="ECO:0007669"/>
    <property type="project" value="TreeGrafter"/>
</dbReference>
<dbReference type="InterPro" id="IPR052709">
    <property type="entry name" value="Transposase-MT_Hybrid"/>
</dbReference>
<dbReference type="PANTHER" id="PTHR46060:SF2">
    <property type="entry name" value="HISTONE-LYSINE N-METHYLTRANSFERASE SETMAR"/>
    <property type="match status" value="1"/>
</dbReference>